<sequence>MEIEHEEGKKRREMQQKVGELGIAEGDKIIGKNGVAYRILDFKLGLEYPGGGYFQVLVQRPGIPSEKGRLTFQELLEAQEAGVIERIEHIEQEKNE</sequence>
<evidence type="ECO:0000313" key="1">
    <source>
        <dbReference type="EMBL" id="OGY65736.1"/>
    </source>
</evidence>
<organism evidence="1 2">
    <name type="scientific">Candidatus Harrisonbacteria bacterium RIFCSPLOWO2_01_FULL_44_18</name>
    <dbReference type="NCBI Taxonomy" id="1798407"/>
    <lineage>
        <taxon>Bacteria</taxon>
        <taxon>Candidatus Harrisoniibacteriota</taxon>
    </lineage>
</organism>
<name>A0A1G1ZNJ4_9BACT</name>
<dbReference type="EMBL" id="MHJJ01000007">
    <property type="protein sequence ID" value="OGY65736.1"/>
    <property type="molecule type" value="Genomic_DNA"/>
</dbReference>
<proteinExistence type="predicted"/>
<protein>
    <submittedName>
        <fullName evidence="1">Uncharacterized protein</fullName>
    </submittedName>
</protein>
<dbReference type="AlphaFoldDB" id="A0A1G1ZNJ4"/>
<accession>A0A1G1ZNJ4</accession>
<evidence type="ECO:0000313" key="2">
    <source>
        <dbReference type="Proteomes" id="UP000177942"/>
    </source>
</evidence>
<comment type="caution">
    <text evidence="1">The sequence shown here is derived from an EMBL/GenBank/DDBJ whole genome shotgun (WGS) entry which is preliminary data.</text>
</comment>
<dbReference type="Proteomes" id="UP000177942">
    <property type="component" value="Unassembled WGS sequence"/>
</dbReference>
<gene>
    <name evidence="1" type="ORF">A3A16_03940</name>
</gene>
<reference evidence="1 2" key="1">
    <citation type="journal article" date="2016" name="Nat. Commun.">
        <title>Thousands of microbial genomes shed light on interconnected biogeochemical processes in an aquifer system.</title>
        <authorList>
            <person name="Anantharaman K."/>
            <person name="Brown C.T."/>
            <person name="Hug L.A."/>
            <person name="Sharon I."/>
            <person name="Castelle C.J."/>
            <person name="Probst A.J."/>
            <person name="Thomas B.C."/>
            <person name="Singh A."/>
            <person name="Wilkins M.J."/>
            <person name="Karaoz U."/>
            <person name="Brodie E.L."/>
            <person name="Williams K.H."/>
            <person name="Hubbard S.S."/>
            <person name="Banfield J.F."/>
        </authorList>
    </citation>
    <scope>NUCLEOTIDE SEQUENCE [LARGE SCALE GENOMIC DNA]</scope>
</reference>